<organism evidence="2">
    <name type="scientific">bioreactor metagenome</name>
    <dbReference type="NCBI Taxonomy" id="1076179"/>
    <lineage>
        <taxon>unclassified sequences</taxon>
        <taxon>metagenomes</taxon>
        <taxon>ecological metagenomes</taxon>
    </lineage>
</organism>
<dbReference type="SUPFAM" id="SSF50729">
    <property type="entry name" value="PH domain-like"/>
    <property type="match status" value="1"/>
</dbReference>
<accession>A0A645B173</accession>
<dbReference type="Pfam" id="PF08000">
    <property type="entry name" value="bPH_1"/>
    <property type="match status" value="1"/>
</dbReference>
<proteinExistence type="predicted"/>
<reference evidence="2" key="1">
    <citation type="submission" date="2019-08" db="EMBL/GenBank/DDBJ databases">
        <authorList>
            <person name="Kucharzyk K."/>
            <person name="Murdoch R.W."/>
            <person name="Higgins S."/>
            <person name="Loffler F."/>
        </authorList>
    </citation>
    <scope>NUCLEOTIDE SEQUENCE</scope>
</reference>
<gene>
    <name evidence="2" type="ORF">SDC9_105998</name>
</gene>
<dbReference type="Gene3D" id="2.30.29.50">
    <property type="entry name" value="Bacterial Pleckstrin homology domain"/>
    <property type="match status" value="1"/>
</dbReference>
<protein>
    <recommendedName>
        <fullName evidence="1">Bacterial Pleckstrin homology domain-containing protein</fullName>
    </recommendedName>
</protein>
<dbReference type="EMBL" id="VSSQ01017151">
    <property type="protein sequence ID" value="MPM59159.1"/>
    <property type="molecule type" value="Genomic_DNA"/>
</dbReference>
<feature type="domain" description="Bacterial Pleckstrin homology" evidence="1">
    <location>
        <begin position="25"/>
        <end position="153"/>
    </location>
</feature>
<sequence>MALKDLMDKTSNLMEKTSKSAGGGIAQGLMGNAQEMNKDKVQAEYGMYLMSGETIKIGYQLLRDVFVVTDRRIIDFDKQGATGKKMSIKSIYLDSIVGVEAETAGAGIDDSEITIRYITTPYHKAHSLSMDSRKFEFPKKYDITNLYNHLQQIAYDNYVRINQ</sequence>
<comment type="caution">
    <text evidence="2">The sequence shown here is derived from an EMBL/GenBank/DDBJ whole genome shotgun (WGS) entry which is preliminary data.</text>
</comment>
<evidence type="ECO:0000259" key="1">
    <source>
        <dbReference type="Pfam" id="PF08000"/>
    </source>
</evidence>
<dbReference type="AlphaFoldDB" id="A0A645B173"/>
<dbReference type="InterPro" id="IPR012544">
    <property type="entry name" value="PHb"/>
</dbReference>
<evidence type="ECO:0000313" key="2">
    <source>
        <dbReference type="EMBL" id="MPM59159.1"/>
    </source>
</evidence>
<name>A0A645B173_9ZZZZ</name>
<dbReference type="InterPro" id="IPR037063">
    <property type="entry name" value="PHb_sf"/>
</dbReference>